<evidence type="ECO:0000256" key="1">
    <source>
        <dbReference type="ARBA" id="ARBA00051114"/>
    </source>
</evidence>
<dbReference type="SMART" id="SM00267">
    <property type="entry name" value="GGDEF"/>
    <property type="match status" value="1"/>
</dbReference>
<dbReference type="FunFam" id="3.20.20.450:FF:000001">
    <property type="entry name" value="Cyclic di-GMP phosphodiesterase yahA"/>
    <property type="match status" value="1"/>
</dbReference>
<dbReference type="InterPro" id="IPR029787">
    <property type="entry name" value="Nucleotide_cyclase"/>
</dbReference>
<dbReference type="Pfam" id="PF00990">
    <property type="entry name" value="GGDEF"/>
    <property type="match status" value="1"/>
</dbReference>
<feature type="domain" description="PAC" evidence="2">
    <location>
        <begin position="101"/>
        <end position="164"/>
    </location>
</feature>
<dbReference type="SUPFAM" id="SSF141868">
    <property type="entry name" value="EAL domain-like"/>
    <property type="match status" value="1"/>
</dbReference>
<dbReference type="PROSITE" id="PS50883">
    <property type="entry name" value="EAL"/>
    <property type="match status" value="1"/>
</dbReference>
<protein>
    <submittedName>
        <fullName evidence="5">PAS domain S-box-containing protein/diguanylate cyclase (GGDEF) domain-containing protein</fullName>
    </submittedName>
</protein>
<dbReference type="SMART" id="SM00052">
    <property type="entry name" value="EAL"/>
    <property type="match status" value="1"/>
</dbReference>
<dbReference type="Gene3D" id="3.30.450.20">
    <property type="entry name" value="PAS domain"/>
    <property type="match status" value="1"/>
</dbReference>
<dbReference type="InterPro" id="IPR013656">
    <property type="entry name" value="PAS_4"/>
</dbReference>
<reference evidence="5 6" key="1">
    <citation type="submission" date="2016-08" db="EMBL/GenBank/DDBJ databases">
        <authorList>
            <person name="Seilhamer J.J."/>
        </authorList>
    </citation>
    <scope>NUCLEOTIDE SEQUENCE [LARGE SCALE GENOMIC DNA]</scope>
    <source>
        <strain evidence="5 6">P1-7</strain>
    </source>
</reference>
<name>A0A1C3WIG3_9HYPH</name>
<sequence>MTQQPGNPSKSTIEDQNDDDRQARVSLELLQAQLLSLTERYEWLEAMINYVPDFIYAKDRDGRFLFANRAIVLNNGFTHVDELIGLTDAEIHPVADAHKIDEIERRVMETGEPDLGVEERRLKGEGWLMMSRVPLRDRNGNIIGVVGASRDISARKRAEELMSAQTKLLHDVARGVDLGSFLKDAQFLLERLLNGRRVSFILDGQQRETLADEAIEFPIFSRDGGKHGTLTASKTEDDESGLVEFLAGIAQTVGIAIDRHRDIAHIAYLAEHDALTGLPNRTLLNRKVVALLEKASQAGKSLAVAFVDLDNFKLVNDSLGHAAGDELLKVVAQRISAQIKSSGIVSRIGGDEFIIVLEENQDPFHERLKAILEGISEPLTIDGVEIRVSCSIGVACSRKHGDTASELFANADMALYRVKESGRNGIQLFTPAMGEEARSKLSRIEELRRAVERNEFVLHYQPQKNISSGQVIGVEALVRWQHPVEGLLLPGTFIPLAEETGLVVLIGDMVLREACRQARAWQDQGLPPLRIAVNVSARQFLENSLIDQVASALQAAGLDPQWLELELTESLIMRDVEGAIERMHALKELGVSIAIDDFGTGYSSLSTLRRFPLSRLKIDRSFIADIPEKAGDMAITSAIVSLGRTLELEVVAEGVETEEQAQFLEGAGCEMFQGFLFAKPLPASEVGNLIAKLVAQTG</sequence>
<dbReference type="SMART" id="SM00091">
    <property type="entry name" value="PAS"/>
    <property type="match status" value="1"/>
</dbReference>
<dbReference type="PANTHER" id="PTHR44757:SF2">
    <property type="entry name" value="BIOFILM ARCHITECTURE MAINTENANCE PROTEIN MBAA"/>
    <property type="match status" value="1"/>
</dbReference>
<dbReference type="GO" id="GO:0071111">
    <property type="term" value="F:cyclic-guanylate-specific phosphodiesterase activity"/>
    <property type="evidence" value="ECO:0007669"/>
    <property type="project" value="UniProtKB-EC"/>
</dbReference>
<evidence type="ECO:0000313" key="5">
    <source>
        <dbReference type="EMBL" id="SCB39833.1"/>
    </source>
</evidence>
<dbReference type="InterPro" id="IPR000160">
    <property type="entry name" value="GGDEF_dom"/>
</dbReference>
<evidence type="ECO:0000259" key="4">
    <source>
        <dbReference type="PROSITE" id="PS50887"/>
    </source>
</evidence>
<dbReference type="NCBIfam" id="TIGR00254">
    <property type="entry name" value="GGDEF"/>
    <property type="match status" value="1"/>
</dbReference>
<dbReference type="Proteomes" id="UP000199205">
    <property type="component" value="Unassembled WGS sequence"/>
</dbReference>
<dbReference type="CDD" id="cd01949">
    <property type="entry name" value="GGDEF"/>
    <property type="match status" value="1"/>
</dbReference>
<dbReference type="InterPro" id="IPR000014">
    <property type="entry name" value="PAS"/>
</dbReference>
<dbReference type="InterPro" id="IPR000700">
    <property type="entry name" value="PAS-assoc_C"/>
</dbReference>
<dbReference type="CDD" id="cd01948">
    <property type="entry name" value="EAL"/>
    <property type="match status" value="1"/>
</dbReference>
<dbReference type="RefSeq" id="WP_081938819.1">
    <property type="nucleotide sequence ID" value="NZ_JAAMOT010000016.1"/>
</dbReference>
<feature type="domain" description="EAL" evidence="3">
    <location>
        <begin position="440"/>
        <end position="694"/>
    </location>
</feature>
<dbReference type="SUPFAM" id="SSF55785">
    <property type="entry name" value="PYP-like sensor domain (PAS domain)"/>
    <property type="match status" value="1"/>
</dbReference>
<dbReference type="InterPro" id="IPR035919">
    <property type="entry name" value="EAL_sf"/>
</dbReference>
<dbReference type="NCBIfam" id="TIGR00229">
    <property type="entry name" value="sensory_box"/>
    <property type="match status" value="1"/>
</dbReference>
<feature type="domain" description="GGDEF" evidence="4">
    <location>
        <begin position="300"/>
        <end position="431"/>
    </location>
</feature>
<dbReference type="AlphaFoldDB" id="A0A1C3WIG3"/>
<dbReference type="InterPro" id="IPR043128">
    <property type="entry name" value="Rev_trsase/Diguanyl_cyclase"/>
</dbReference>
<dbReference type="PANTHER" id="PTHR44757">
    <property type="entry name" value="DIGUANYLATE CYCLASE DGCP"/>
    <property type="match status" value="1"/>
</dbReference>
<dbReference type="EMBL" id="FMAF01000012">
    <property type="protein sequence ID" value="SCB39833.1"/>
    <property type="molecule type" value="Genomic_DNA"/>
</dbReference>
<dbReference type="GO" id="GO:0071732">
    <property type="term" value="P:cellular response to nitric oxide"/>
    <property type="evidence" value="ECO:0007669"/>
    <property type="project" value="UniProtKB-ARBA"/>
</dbReference>
<dbReference type="InterPro" id="IPR035965">
    <property type="entry name" value="PAS-like_dom_sf"/>
</dbReference>
<dbReference type="Pfam" id="PF08448">
    <property type="entry name" value="PAS_4"/>
    <property type="match status" value="1"/>
</dbReference>
<gene>
    <name evidence="5" type="ORF">GA0061101_11267</name>
</gene>
<dbReference type="Gene3D" id="3.30.70.270">
    <property type="match status" value="1"/>
</dbReference>
<evidence type="ECO:0000259" key="3">
    <source>
        <dbReference type="PROSITE" id="PS50883"/>
    </source>
</evidence>
<organism evidence="5 6">
    <name type="scientific">Rhizobium lusitanum</name>
    <dbReference type="NCBI Taxonomy" id="293958"/>
    <lineage>
        <taxon>Bacteria</taxon>
        <taxon>Pseudomonadati</taxon>
        <taxon>Pseudomonadota</taxon>
        <taxon>Alphaproteobacteria</taxon>
        <taxon>Hyphomicrobiales</taxon>
        <taxon>Rhizobiaceae</taxon>
        <taxon>Rhizobium/Agrobacterium group</taxon>
        <taxon>Rhizobium</taxon>
    </lineage>
</organism>
<dbReference type="SUPFAM" id="SSF55073">
    <property type="entry name" value="Nucleotide cyclase"/>
    <property type="match status" value="1"/>
</dbReference>
<accession>A0A1C3WIG3</accession>
<dbReference type="Pfam" id="PF00563">
    <property type="entry name" value="EAL"/>
    <property type="match status" value="1"/>
</dbReference>
<comment type="catalytic activity">
    <reaction evidence="1">
        <text>3',3'-c-di-GMP + H2O = 5'-phosphoguanylyl(3'-&gt;5')guanosine + H(+)</text>
        <dbReference type="Rhea" id="RHEA:24902"/>
        <dbReference type="ChEBI" id="CHEBI:15377"/>
        <dbReference type="ChEBI" id="CHEBI:15378"/>
        <dbReference type="ChEBI" id="CHEBI:58754"/>
        <dbReference type="ChEBI" id="CHEBI:58805"/>
        <dbReference type="EC" id="3.1.4.52"/>
    </reaction>
    <physiologicalReaction direction="left-to-right" evidence="1">
        <dbReference type="Rhea" id="RHEA:24903"/>
    </physiologicalReaction>
</comment>
<dbReference type="FunFam" id="3.30.70.270:FF:000001">
    <property type="entry name" value="Diguanylate cyclase domain protein"/>
    <property type="match status" value="1"/>
</dbReference>
<dbReference type="Gene3D" id="3.20.20.450">
    <property type="entry name" value="EAL domain"/>
    <property type="match status" value="1"/>
</dbReference>
<dbReference type="PROSITE" id="PS50887">
    <property type="entry name" value="GGDEF"/>
    <property type="match status" value="1"/>
</dbReference>
<dbReference type="CDD" id="cd00130">
    <property type="entry name" value="PAS"/>
    <property type="match status" value="1"/>
</dbReference>
<evidence type="ECO:0000259" key="2">
    <source>
        <dbReference type="PROSITE" id="PS50113"/>
    </source>
</evidence>
<dbReference type="InterPro" id="IPR001633">
    <property type="entry name" value="EAL_dom"/>
</dbReference>
<evidence type="ECO:0000313" key="6">
    <source>
        <dbReference type="Proteomes" id="UP000199205"/>
    </source>
</evidence>
<proteinExistence type="predicted"/>
<dbReference type="InterPro" id="IPR052155">
    <property type="entry name" value="Biofilm_reg_signaling"/>
</dbReference>
<dbReference type="PROSITE" id="PS50113">
    <property type="entry name" value="PAC"/>
    <property type="match status" value="1"/>
</dbReference>